<dbReference type="Pfam" id="PF05488">
    <property type="entry name" value="PAAR_motif"/>
    <property type="match status" value="1"/>
</dbReference>
<reference evidence="1 3" key="1">
    <citation type="journal article" date="2011" name="Nature">
        <title>The Medicago genome provides insight into the evolution of rhizobial symbioses.</title>
        <authorList>
            <person name="Young N.D."/>
            <person name="Debelle F."/>
            <person name="Oldroyd G.E."/>
            <person name="Geurts R."/>
            <person name="Cannon S.B."/>
            <person name="Udvardi M.K."/>
            <person name="Benedito V.A."/>
            <person name="Mayer K.F."/>
            <person name="Gouzy J."/>
            <person name="Schoof H."/>
            <person name="Van de Peer Y."/>
            <person name="Proost S."/>
            <person name="Cook D.R."/>
            <person name="Meyers B.C."/>
            <person name="Spannagl M."/>
            <person name="Cheung F."/>
            <person name="De Mita S."/>
            <person name="Krishnakumar V."/>
            <person name="Gundlach H."/>
            <person name="Zhou S."/>
            <person name="Mudge J."/>
            <person name="Bharti A.K."/>
            <person name="Murray J.D."/>
            <person name="Naoumkina M.A."/>
            <person name="Rosen B."/>
            <person name="Silverstein K.A."/>
            <person name="Tang H."/>
            <person name="Rombauts S."/>
            <person name="Zhao P.X."/>
            <person name="Zhou P."/>
            <person name="Barbe V."/>
            <person name="Bardou P."/>
            <person name="Bechner M."/>
            <person name="Bellec A."/>
            <person name="Berger A."/>
            <person name="Berges H."/>
            <person name="Bidwell S."/>
            <person name="Bisseling T."/>
            <person name="Choisne N."/>
            <person name="Couloux A."/>
            <person name="Denny R."/>
            <person name="Deshpande S."/>
            <person name="Dai X."/>
            <person name="Doyle J.J."/>
            <person name="Dudez A.M."/>
            <person name="Farmer A.D."/>
            <person name="Fouteau S."/>
            <person name="Franken C."/>
            <person name="Gibelin C."/>
            <person name="Gish J."/>
            <person name="Goldstein S."/>
            <person name="Gonzalez A.J."/>
            <person name="Green P.J."/>
            <person name="Hallab A."/>
            <person name="Hartog M."/>
            <person name="Hua A."/>
            <person name="Humphray S.J."/>
            <person name="Jeong D.H."/>
            <person name="Jing Y."/>
            <person name="Jocker A."/>
            <person name="Kenton S.M."/>
            <person name="Kim D.J."/>
            <person name="Klee K."/>
            <person name="Lai H."/>
            <person name="Lang C."/>
            <person name="Lin S."/>
            <person name="Macmil S.L."/>
            <person name="Magdelenat G."/>
            <person name="Matthews L."/>
            <person name="McCorrison J."/>
            <person name="Monaghan E.L."/>
            <person name="Mun J.H."/>
            <person name="Najar F.Z."/>
            <person name="Nicholson C."/>
            <person name="Noirot C."/>
            <person name="O'Bleness M."/>
            <person name="Paule C.R."/>
            <person name="Poulain J."/>
            <person name="Prion F."/>
            <person name="Qin B."/>
            <person name="Qu C."/>
            <person name="Retzel E.F."/>
            <person name="Riddle C."/>
            <person name="Sallet E."/>
            <person name="Samain S."/>
            <person name="Samson N."/>
            <person name="Sanders I."/>
            <person name="Saurat O."/>
            <person name="Scarpelli C."/>
            <person name="Schiex T."/>
            <person name="Segurens B."/>
            <person name="Severin A.J."/>
            <person name="Sherrier D.J."/>
            <person name="Shi R."/>
            <person name="Sims S."/>
            <person name="Singer S.R."/>
            <person name="Sinharoy S."/>
            <person name="Sterck L."/>
            <person name="Viollet A."/>
            <person name="Wang B.B."/>
            <person name="Wang K."/>
            <person name="Wang M."/>
            <person name="Wang X."/>
            <person name="Warfsmann J."/>
            <person name="Weissenbach J."/>
            <person name="White D.D."/>
            <person name="White J.D."/>
            <person name="Wiley G.B."/>
            <person name="Wincker P."/>
            <person name="Xing Y."/>
            <person name="Yang L."/>
            <person name="Yao Z."/>
            <person name="Ying F."/>
            <person name="Zhai J."/>
            <person name="Zhou L."/>
            <person name="Zuber A."/>
            <person name="Denarie J."/>
            <person name="Dixon R.A."/>
            <person name="May G.D."/>
            <person name="Schwartz D.C."/>
            <person name="Rogers J."/>
            <person name="Quetier F."/>
            <person name="Town C.D."/>
            <person name="Roe B.A."/>
        </authorList>
    </citation>
    <scope>NUCLEOTIDE SEQUENCE [LARGE SCALE GENOMIC DNA]</scope>
    <source>
        <strain evidence="1">A17</strain>
        <strain evidence="2 3">cv. Jemalong A17</strain>
    </source>
</reference>
<dbReference type="AlphaFoldDB" id="A0A072TEB2"/>
<gene>
    <name evidence="1" type="ORF">MTR_0616s0050</name>
</gene>
<organism evidence="1 3">
    <name type="scientific">Medicago truncatula</name>
    <name type="common">Barrel medic</name>
    <name type="synonym">Medicago tribuloides</name>
    <dbReference type="NCBI Taxonomy" id="3880"/>
    <lineage>
        <taxon>Eukaryota</taxon>
        <taxon>Viridiplantae</taxon>
        <taxon>Streptophyta</taxon>
        <taxon>Embryophyta</taxon>
        <taxon>Tracheophyta</taxon>
        <taxon>Spermatophyta</taxon>
        <taxon>Magnoliopsida</taxon>
        <taxon>eudicotyledons</taxon>
        <taxon>Gunneridae</taxon>
        <taxon>Pentapetalae</taxon>
        <taxon>rosids</taxon>
        <taxon>fabids</taxon>
        <taxon>Fabales</taxon>
        <taxon>Fabaceae</taxon>
        <taxon>Papilionoideae</taxon>
        <taxon>50 kb inversion clade</taxon>
        <taxon>NPAAA clade</taxon>
        <taxon>Hologalegina</taxon>
        <taxon>IRL clade</taxon>
        <taxon>Trifolieae</taxon>
        <taxon>Medicago</taxon>
    </lineage>
</organism>
<evidence type="ECO:0000313" key="2">
    <source>
        <dbReference type="EnsemblPlants" id="KEH15727"/>
    </source>
</evidence>
<keyword evidence="3" id="KW-1185">Reference proteome</keyword>
<reference evidence="2" key="3">
    <citation type="submission" date="2015-06" db="UniProtKB">
        <authorList>
            <consortium name="EnsemblPlants"/>
        </authorList>
    </citation>
    <scope>IDENTIFICATION</scope>
    <source>
        <strain evidence="2">cv. Jemalong A17</strain>
    </source>
</reference>
<feature type="non-terminal residue" evidence="1">
    <location>
        <position position="431"/>
    </location>
</feature>
<name>A0A072TEB2_MEDTR</name>
<evidence type="ECO:0000313" key="1">
    <source>
        <dbReference type="EMBL" id="KEH15727.1"/>
    </source>
</evidence>
<dbReference type="EMBL" id="KL403340">
    <property type="protein sequence ID" value="KEH15727.1"/>
    <property type="molecule type" value="Genomic_DNA"/>
</dbReference>
<reference evidence="1 3" key="2">
    <citation type="journal article" date="2014" name="BMC Genomics">
        <title>An improved genome release (version Mt4.0) for the model legume Medicago truncatula.</title>
        <authorList>
            <person name="Tang H."/>
            <person name="Krishnakumar V."/>
            <person name="Bidwell S."/>
            <person name="Rosen B."/>
            <person name="Chan A."/>
            <person name="Zhou S."/>
            <person name="Gentzbittel L."/>
            <person name="Childs K.L."/>
            <person name="Yandell M."/>
            <person name="Gundlach H."/>
            <person name="Mayer K.F."/>
            <person name="Schwartz D.C."/>
            <person name="Town C.D."/>
        </authorList>
    </citation>
    <scope>GENOME REANNOTATION</scope>
    <source>
        <strain evidence="1">A17</strain>
        <strain evidence="2 3">cv. Jemalong A17</strain>
    </source>
</reference>
<evidence type="ECO:0000313" key="3">
    <source>
        <dbReference type="Proteomes" id="UP000002051"/>
    </source>
</evidence>
<dbReference type="Proteomes" id="UP000002051">
    <property type="component" value="Unassembled WGS sequence"/>
</dbReference>
<dbReference type="InterPro" id="IPR008727">
    <property type="entry name" value="PAAR_motif"/>
</dbReference>
<accession>A0A072TEB2</accession>
<proteinExistence type="predicted"/>
<dbReference type="CDD" id="cd14744">
    <property type="entry name" value="PAAR_CT_2"/>
    <property type="match status" value="1"/>
</dbReference>
<dbReference type="HOGENOM" id="CLU_637104_0_0_1"/>
<dbReference type="EnsemblPlants" id="KEH15727">
    <property type="protein sequence ID" value="KEH15727"/>
    <property type="gene ID" value="MTR_0616s0050"/>
</dbReference>
<sequence>MANIKYFSDYNGQTAELTRIDQMDNKTFAERFPGVKGFRYDGFSKVVGKENTQGEWLPVTRKIEYKAQPSRHECNSKCLNGSHRGVSVFHSGSKGVMQRNYLKVGDKSSAGGTVIEGIPTCTHHGGELTYLGAQVICPSCKSTGRIVPKGPRWPHEMMGKEAALEGDVCACRCYPPPTMIASQSSMFQSFESHHLADQGFASNGLPFTPEPLSNFDERVRVLDGNGRPIAGVPYHIKTDAGGVHKGVTDEQGYCPRTPTNQTKESQYDVLGHLMPARMFIFVVVDEPGKDGFLVRRVYSSIEDPFLLKLNLSPIENYREVFPETEGLWSRGGPESKVSVAEHVLEYNKITSYASTSGTYPDGTLRMNGKTVYVDIAKAKRAGAKLVTTEEIVRAIDEYKVNLNSKARREAEHIKQKVMNIDKEILVQPHPR</sequence>
<protein>
    <submittedName>
        <fullName evidence="1">PAAR motif protein</fullName>
    </submittedName>
</protein>